<dbReference type="OrthoDB" id="9784397at2"/>
<reference evidence="9" key="1">
    <citation type="submission" date="2014-12" db="EMBL/GenBank/DDBJ databases">
        <title>Genome sequence of Clostridium beijerinckii strain 59B.</title>
        <authorList>
            <person name="Little G.T."/>
            <person name="Minton N.P."/>
        </authorList>
    </citation>
    <scope>NUCLEOTIDE SEQUENCE [LARGE SCALE GENOMIC DNA]</scope>
    <source>
        <strain evidence="9">59B</strain>
    </source>
</reference>
<evidence type="ECO:0000256" key="2">
    <source>
        <dbReference type="ARBA" id="ARBA00012438"/>
    </source>
</evidence>
<keyword evidence="5" id="KW-0902">Two-component regulatory system</keyword>
<name>A0A140DMC3_CLOBE</name>
<keyword evidence="6" id="KW-0175">Coiled coil</keyword>
<protein>
    <recommendedName>
        <fullName evidence="2">histidine kinase</fullName>
        <ecNumber evidence="2">2.7.13.3</ecNumber>
    </recommendedName>
</protein>
<dbReference type="GO" id="GO:0000155">
    <property type="term" value="F:phosphorelay sensor kinase activity"/>
    <property type="evidence" value="ECO:0007669"/>
    <property type="project" value="InterPro"/>
</dbReference>
<comment type="catalytic activity">
    <reaction evidence="1">
        <text>ATP + protein L-histidine = ADP + protein N-phospho-L-histidine.</text>
        <dbReference type="EC" id="2.7.13.3"/>
    </reaction>
</comment>
<evidence type="ECO:0000256" key="5">
    <source>
        <dbReference type="ARBA" id="ARBA00023012"/>
    </source>
</evidence>
<dbReference type="SMART" id="SM00387">
    <property type="entry name" value="HATPase_c"/>
    <property type="match status" value="1"/>
</dbReference>
<dbReference type="SUPFAM" id="SSF47384">
    <property type="entry name" value="Homodimeric domain of signal transducing histidine kinase"/>
    <property type="match status" value="1"/>
</dbReference>
<keyword evidence="4 8" id="KW-0808">Transferase</keyword>
<keyword evidence="3" id="KW-0597">Phosphoprotein</keyword>
<dbReference type="InterPro" id="IPR003661">
    <property type="entry name" value="HisK_dim/P_dom"/>
</dbReference>
<dbReference type="InterPro" id="IPR036097">
    <property type="entry name" value="HisK_dim/P_sf"/>
</dbReference>
<sequence>MGDYHKLLKRQLSKYIGEEKIPEEFKAFLEAVNSAYIEFDKDRILLERSIEISSREYNENLEKIEKLQAQIVHQEKMAGIGQLSAGIAHEINNPLGFVKSNMYMLEKYKNKLKKFLELYKNIEGSIKMSHKDLYDSNFLEIAEYKNRNKIDFIFEDMDDIISESEDGIGRIENIVKSLLGFARKASSSEYTEYDINNNIKSTITIAYNEIKYHAVIEENFEEVPIIKTINGEINQVLLNMLVNAAHAIKLKGIYGIIKIHTYCENNYVKCEISDNGVGIAEENINSIFNPFFTTKPVGMGTGLGLSISHDIIVNKHSGTIDVSSRLGEGTTFTISLPIGVNEDDDNVNEKIF</sequence>
<keyword evidence="4 8" id="KW-0418">Kinase</keyword>
<evidence type="ECO:0000313" key="8">
    <source>
        <dbReference type="EMBL" id="AMK50396.1"/>
    </source>
</evidence>
<dbReference type="InterPro" id="IPR036890">
    <property type="entry name" value="HATPase_C_sf"/>
</dbReference>
<evidence type="ECO:0000256" key="3">
    <source>
        <dbReference type="ARBA" id="ARBA00022553"/>
    </source>
</evidence>
<feature type="domain" description="Histidine kinase" evidence="7">
    <location>
        <begin position="86"/>
        <end position="340"/>
    </location>
</feature>
<dbReference type="InterPro" id="IPR003594">
    <property type="entry name" value="HATPase_dom"/>
</dbReference>
<dbReference type="STRING" id="1520.LF65_06255"/>
<dbReference type="AlphaFoldDB" id="A0A140DMC3"/>
<evidence type="ECO:0000259" key="7">
    <source>
        <dbReference type="PROSITE" id="PS50109"/>
    </source>
</evidence>
<dbReference type="EMBL" id="CP010086">
    <property type="protein sequence ID" value="AMK50396.1"/>
    <property type="molecule type" value="Genomic_DNA"/>
</dbReference>
<dbReference type="CDD" id="cd00082">
    <property type="entry name" value="HisKA"/>
    <property type="match status" value="1"/>
</dbReference>
<dbReference type="Proteomes" id="UP000031866">
    <property type="component" value="Chromosome"/>
</dbReference>
<organism evidence="8 9">
    <name type="scientific">Clostridium beijerinckii</name>
    <name type="common">Clostridium MP</name>
    <dbReference type="NCBI Taxonomy" id="1520"/>
    <lineage>
        <taxon>Bacteria</taxon>
        <taxon>Bacillati</taxon>
        <taxon>Bacillota</taxon>
        <taxon>Clostridia</taxon>
        <taxon>Eubacteriales</taxon>
        <taxon>Clostridiaceae</taxon>
        <taxon>Clostridium</taxon>
    </lineage>
</organism>
<dbReference type="RefSeq" id="WP_061114842.1">
    <property type="nucleotide sequence ID" value="NZ_CP010086.2"/>
</dbReference>
<gene>
    <name evidence="8" type="ORF">LF65_06255</name>
</gene>
<dbReference type="InterPro" id="IPR004358">
    <property type="entry name" value="Sig_transdc_His_kin-like_C"/>
</dbReference>
<evidence type="ECO:0000256" key="1">
    <source>
        <dbReference type="ARBA" id="ARBA00000085"/>
    </source>
</evidence>
<dbReference type="Pfam" id="PF02518">
    <property type="entry name" value="HATPase_c"/>
    <property type="match status" value="1"/>
</dbReference>
<dbReference type="KEGG" id="cbei:LF65_06255"/>
<accession>A0A140DMC3</accession>
<evidence type="ECO:0000256" key="4">
    <source>
        <dbReference type="ARBA" id="ARBA00022777"/>
    </source>
</evidence>
<dbReference type="Gene3D" id="1.10.287.130">
    <property type="match status" value="1"/>
</dbReference>
<proteinExistence type="predicted"/>
<dbReference type="EC" id="2.7.13.3" evidence="2"/>
<dbReference type="PRINTS" id="PR00344">
    <property type="entry name" value="BCTRLSENSOR"/>
</dbReference>
<feature type="coiled-coil region" evidence="6">
    <location>
        <begin position="50"/>
        <end position="77"/>
    </location>
</feature>
<dbReference type="SUPFAM" id="SSF55874">
    <property type="entry name" value="ATPase domain of HSP90 chaperone/DNA topoisomerase II/histidine kinase"/>
    <property type="match status" value="1"/>
</dbReference>
<dbReference type="Gene3D" id="3.30.565.10">
    <property type="entry name" value="Histidine kinase-like ATPase, C-terminal domain"/>
    <property type="match status" value="1"/>
</dbReference>
<dbReference type="PANTHER" id="PTHR43065:SF50">
    <property type="entry name" value="HISTIDINE KINASE"/>
    <property type="match status" value="1"/>
</dbReference>
<dbReference type="PROSITE" id="PS50109">
    <property type="entry name" value="HIS_KIN"/>
    <property type="match status" value="1"/>
</dbReference>
<evidence type="ECO:0000313" key="9">
    <source>
        <dbReference type="Proteomes" id="UP000031866"/>
    </source>
</evidence>
<dbReference type="InterPro" id="IPR005467">
    <property type="entry name" value="His_kinase_dom"/>
</dbReference>
<dbReference type="PANTHER" id="PTHR43065">
    <property type="entry name" value="SENSOR HISTIDINE KINASE"/>
    <property type="match status" value="1"/>
</dbReference>
<evidence type="ECO:0000256" key="6">
    <source>
        <dbReference type="SAM" id="Coils"/>
    </source>
</evidence>